<feature type="region of interest" description="Disordered" evidence="1">
    <location>
        <begin position="190"/>
        <end position="216"/>
    </location>
</feature>
<feature type="region of interest" description="Disordered" evidence="1">
    <location>
        <begin position="494"/>
        <end position="514"/>
    </location>
</feature>
<dbReference type="AlphaFoldDB" id="S8DP01"/>
<organism evidence="2 3">
    <name type="scientific">Fomitopsis schrenkii</name>
    <name type="common">Brown rot fungus</name>
    <dbReference type="NCBI Taxonomy" id="2126942"/>
    <lineage>
        <taxon>Eukaryota</taxon>
        <taxon>Fungi</taxon>
        <taxon>Dikarya</taxon>
        <taxon>Basidiomycota</taxon>
        <taxon>Agaricomycotina</taxon>
        <taxon>Agaricomycetes</taxon>
        <taxon>Polyporales</taxon>
        <taxon>Fomitopsis</taxon>
    </lineage>
</organism>
<feature type="region of interest" description="Disordered" evidence="1">
    <location>
        <begin position="721"/>
        <end position="766"/>
    </location>
</feature>
<dbReference type="EMBL" id="KE504236">
    <property type="protein sequence ID" value="EPS94347.1"/>
    <property type="molecule type" value="Genomic_DNA"/>
</dbReference>
<feature type="compositionally biased region" description="Basic and acidic residues" evidence="1">
    <location>
        <begin position="738"/>
        <end position="750"/>
    </location>
</feature>
<evidence type="ECO:0000313" key="2">
    <source>
        <dbReference type="EMBL" id="EPS94347.1"/>
    </source>
</evidence>
<evidence type="ECO:0008006" key="4">
    <source>
        <dbReference type="Google" id="ProtNLM"/>
    </source>
</evidence>
<feature type="compositionally biased region" description="Polar residues" evidence="1">
    <location>
        <begin position="498"/>
        <end position="514"/>
    </location>
</feature>
<feature type="compositionally biased region" description="Pro residues" evidence="1">
    <location>
        <begin position="728"/>
        <end position="737"/>
    </location>
</feature>
<dbReference type="STRING" id="743788.S8DP01"/>
<protein>
    <recommendedName>
        <fullName evidence="4">Myosin-binding domain-containing protein</fullName>
    </recommendedName>
</protein>
<dbReference type="InParanoid" id="S8DP01"/>
<accession>S8DP01</accession>
<sequence>MAEAVFDDHPLEEYFRLAGEVQPVPGGVPEFSQEPDDGEDECQEPLLALERLPPSLVNLIQILSAYILVYKPAAAAPVARWRCDASATQAATPLRFPVRISPPKQAGQLFASEVLSLFLARRHGPWIIRCRWLVTFTSASYGPLDVAASFFEYRQSPENAFAERFKYDVISSSLLSSAIAPTPTIRRTFGTDLPGKLDDASDGSLSDGDKSPTLTSPPLSEFQVPAALVAVAAIALAAEYYFVAIFLMLAATYSWHSLKASAERATTTASTLEAVSELIRAGNIWDSAVHEAISIIEKEERSIFYGPTSPRSPSSGLRVTLQSSLHTTQNQCDNVRLLLSALTDPAQLSQISEMYAPSSPPKPAFSILDHPRPFSVPIGPLARQRTTSTPTNKRSTWNGSYAALAQAGSPLGHRQKRSSRRSADLTSLFEPPSSKLSFSEPPTPQRIAPVQEECEEGDDTDSDASLAHGEYFGAAVLDLQRKRRSAAMEVFGTPPPSYATSARHSHRTSLAQQPTIASASRLTTVHTTRHPLSLTGLQLALHGALSAKRYASSHLLALRFSEDEDDAYWEDVRSVMALLRSTFEDASARLTEALDIAEKNRVRDERPSPRNSLDLSAVRRSAPAPVRTMADMISFAPVPSHLARFAAHVDAMSSALNDAREHLEQCVASLRDTAPSDTPAGASAVQEHPAFQAYDRLRKEVGYALRECERGRERLLDIVAGPQHSPAPDSPASPDGPPELRHDNGSDTSDKPGPSSPAPPAPSILVDGALGLSLDTDGDHDIDDATAHLLMATSSQHLPPPGAEQVYEAETGAAPVFARERSKLSREDRIKLAKAARREGMSGFALDAPPRLQSERWGPGGEVVQELKDVIWKVGERRRQLAELPMPAGAIEREGEQEAVAPMDDDTLRTETSMLESSECDMS</sequence>
<dbReference type="HOGENOM" id="CLU_012231_0_0_1"/>
<feature type="region of interest" description="Disordered" evidence="1">
    <location>
        <begin position="836"/>
        <end position="860"/>
    </location>
</feature>
<name>S8DP01_FOMSC</name>
<dbReference type="OrthoDB" id="21151at2759"/>
<reference evidence="2 3" key="1">
    <citation type="journal article" date="2012" name="Science">
        <title>The Paleozoic origin of enzymatic lignin decomposition reconstructed from 31 fungal genomes.</title>
        <authorList>
            <person name="Floudas D."/>
            <person name="Binder M."/>
            <person name="Riley R."/>
            <person name="Barry K."/>
            <person name="Blanchette R.A."/>
            <person name="Henrissat B."/>
            <person name="Martinez A.T."/>
            <person name="Otillar R."/>
            <person name="Spatafora J.W."/>
            <person name="Yadav J.S."/>
            <person name="Aerts A."/>
            <person name="Benoit I."/>
            <person name="Boyd A."/>
            <person name="Carlson A."/>
            <person name="Copeland A."/>
            <person name="Coutinho P.M."/>
            <person name="de Vries R.P."/>
            <person name="Ferreira P."/>
            <person name="Findley K."/>
            <person name="Foster B."/>
            <person name="Gaskell J."/>
            <person name="Glotzer D."/>
            <person name="Gorecki P."/>
            <person name="Heitman J."/>
            <person name="Hesse C."/>
            <person name="Hori C."/>
            <person name="Igarashi K."/>
            <person name="Jurgens J.A."/>
            <person name="Kallen N."/>
            <person name="Kersten P."/>
            <person name="Kohler A."/>
            <person name="Kuees U."/>
            <person name="Kumar T.K.A."/>
            <person name="Kuo A."/>
            <person name="LaButti K."/>
            <person name="Larrondo L.F."/>
            <person name="Lindquist E."/>
            <person name="Ling A."/>
            <person name="Lombard V."/>
            <person name="Lucas S."/>
            <person name="Lundell T."/>
            <person name="Martin R."/>
            <person name="McLaughlin D.J."/>
            <person name="Morgenstern I."/>
            <person name="Morin E."/>
            <person name="Murat C."/>
            <person name="Nagy L.G."/>
            <person name="Nolan M."/>
            <person name="Ohm R.A."/>
            <person name="Patyshakuliyeva A."/>
            <person name="Rokas A."/>
            <person name="Ruiz-Duenas F.J."/>
            <person name="Sabat G."/>
            <person name="Salamov A."/>
            <person name="Samejima M."/>
            <person name="Schmutz J."/>
            <person name="Slot J.C."/>
            <person name="St John F."/>
            <person name="Stenlid J."/>
            <person name="Sun H."/>
            <person name="Sun S."/>
            <person name="Syed K."/>
            <person name="Tsang A."/>
            <person name="Wiebenga A."/>
            <person name="Young D."/>
            <person name="Pisabarro A."/>
            <person name="Eastwood D.C."/>
            <person name="Martin F."/>
            <person name="Cullen D."/>
            <person name="Grigoriev I.V."/>
            <person name="Hibbett D.S."/>
        </authorList>
    </citation>
    <scope>NUCLEOTIDE SEQUENCE</scope>
    <source>
        <strain evidence="3">FP-58527</strain>
    </source>
</reference>
<keyword evidence="3" id="KW-1185">Reference proteome</keyword>
<feature type="compositionally biased region" description="Polar residues" evidence="1">
    <location>
        <begin position="384"/>
        <end position="399"/>
    </location>
</feature>
<feature type="region of interest" description="Disordered" evidence="1">
    <location>
        <begin position="375"/>
        <end position="445"/>
    </location>
</feature>
<evidence type="ECO:0000313" key="3">
    <source>
        <dbReference type="Proteomes" id="UP000015241"/>
    </source>
</evidence>
<gene>
    <name evidence="2" type="ORF">FOMPIDRAFT_1043962</name>
</gene>
<evidence type="ECO:0000256" key="1">
    <source>
        <dbReference type="SAM" id="MobiDB-lite"/>
    </source>
</evidence>
<dbReference type="Proteomes" id="UP000015241">
    <property type="component" value="Unassembled WGS sequence"/>
</dbReference>
<feature type="region of interest" description="Disordered" evidence="1">
    <location>
        <begin position="885"/>
        <end position="923"/>
    </location>
</feature>
<proteinExistence type="predicted"/>
<dbReference type="eggNOG" id="ENOG502SCG5">
    <property type="taxonomic scope" value="Eukaryota"/>
</dbReference>